<dbReference type="EMBL" id="UGHF01000001">
    <property type="protein sequence ID" value="STO59722.1"/>
    <property type="molecule type" value="Genomic_DNA"/>
</dbReference>
<dbReference type="GO" id="GO:0090729">
    <property type="term" value="F:toxin activity"/>
    <property type="evidence" value="ECO:0007669"/>
    <property type="project" value="UniProtKB-KW"/>
</dbReference>
<evidence type="ECO:0000256" key="1">
    <source>
        <dbReference type="ARBA" id="ARBA00004459"/>
    </source>
</evidence>
<accession>A0A1V4B089</accession>
<dbReference type="EMBL" id="UGHJ01000001">
    <property type="protein sequence ID" value="STO69601.1"/>
    <property type="molecule type" value="Genomic_DNA"/>
</dbReference>
<evidence type="ECO:0000256" key="10">
    <source>
        <dbReference type="SAM" id="SignalP"/>
    </source>
</evidence>
<evidence type="ECO:0000313" key="14">
    <source>
        <dbReference type="Proteomes" id="UP000254496"/>
    </source>
</evidence>
<dbReference type="InterPro" id="IPR003558">
    <property type="entry name" value="CDtoxinA/C"/>
</dbReference>
<keyword evidence="2" id="KW-0800">Toxin</keyword>
<reference evidence="13 14" key="1">
    <citation type="submission" date="2018-06" db="EMBL/GenBank/DDBJ databases">
        <authorList>
            <consortium name="Pathogen Informatics"/>
            <person name="Doyle S."/>
        </authorList>
    </citation>
    <scope>NUCLEOTIDE SEQUENCE [LARGE SCALE GENOMIC DNA]</scope>
    <source>
        <strain evidence="11 13">NCTC1659</strain>
        <strain evidence="12 14">NCTC8540</strain>
    </source>
</reference>
<evidence type="ECO:0000313" key="13">
    <source>
        <dbReference type="Proteomes" id="UP000254329"/>
    </source>
</evidence>
<dbReference type="Pfam" id="PF03498">
    <property type="entry name" value="CDtoxinA"/>
    <property type="match status" value="1"/>
</dbReference>
<proteinExistence type="predicted"/>
<evidence type="ECO:0000256" key="9">
    <source>
        <dbReference type="ARBA" id="ARBA00023288"/>
    </source>
</evidence>
<sequence>MLKKILLLSTALLFTSISYATPKPDPTTYPDVTQIPAPVITLRNMFTSVPVNNDHYGERSDKNVHWSLIDVSDPEFRPLRDGGSAVQFQAFDTNKCWTGGGVTDCSDKTRTVFSIIPTDTGAVLIRHMAVGFCVASFDIRQYQLLDCGRTTQGRTFDLPYLWALLPPSGQSKLLVPPVK</sequence>
<name>A0A1V4B089_9PAST</name>
<evidence type="ECO:0000256" key="2">
    <source>
        <dbReference type="ARBA" id="ARBA00022656"/>
    </source>
</evidence>
<keyword evidence="7" id="KW-0564">Palmitate</keyword>
<keyword evidence="13" id="KW-1185">Reference proteome</keyword>
<evidence type="ECO:0000256" key="5">
    <source>
        <dbReference type="ARBA" id="ARBA00023026"/>
    </source>
</evidence>
<evidence type="ECO:0000313" key="11">
    <source>
        <dbReference type="EMBL" id="STO59722.1"/>
    </source>
</evidence>
<dbReference type="SUPFAM" id="SSF50370">
    <property type="entry name" value="Ricin B-like lectins"/>
    <property type="match status" value="1"/>
</dbReference>
<dbReference type="RefSeq" id="WP_078218784.1">
    <property type="nucleotide sequence ID" value="NZ_MUXZ01000021.1"/>
</dbReference>
<keyword evidence="4" id="KW-0430">Lectin</keyword>
<keyword evidence="9" id="KW-0449">Lipoprotein</keyword>
<dbReference type="OrthoDB" id="5676489at2"/>
<dbReference type="AlphaFoldDB" id="A0A1V4B089"/>
<gene>
    <name evidence="11" type="primary">cdtC</name>
    <name evidence="11" type="ORF">NCTC1659_00983</name>
    <name evidence="12" type="ORF">NCTC8540_02154</name>
</gene>
<keyword evidence="5" id="KW-0843">Virulence</keyword>
<evidence type="ECO:0000256" key="4">
    <source>
        <dbReference type="ARBA" id="ARBA00022734"/>
    </source>
</evidence>
<evidence type="ECO:0000256" key="7">
    <source>
        <dbReference type="ARBA" id="ARBA00023139"/>
    </source>
</evidence>
<organism evidence="11 13">
    <name type="scientific">Canicola haemoglobinophilus</name>
    <dbReference type="NCBI Taxonomy" id="733"/>
    <lineage>
        <taxon>Bacteria</taxon>
        <taxon>Pseudomonadati</taxon>
        <taxon>Pseudomonadota</taxon>
        <taxon>Gammaproteobacteria</taxon>
        <taxon>Pasteurellales</taxon>
        <taxon>Pasteurellaceae</taxon>
        <taxon>Canicola</taxon>
    </lineage>
</organism>
<dbReference type="GO" id="GO:0030246">
    <property type="term" value="F:carbohydrate binding"/>
    <property type="evidence" value="ECO:0007669"/>
    <property type="project" value="UniProtKB-KW"/>
</dbReference>
<evidence type="ECO:0000313" key="12">
    <source>
        <dbReference type="EMBL" id="STO69601.1"/>
    </source>
</evidence>
<feature type="chain" id="PRO_5044566744" evidence="10">
    <location>
        <begin position="21"/>
        <end position="179"/>
    </location>
</feature>
<evidence type="ECO:0000256" key="8">
    <source>
        <dbReference type="ARBA" id="ARBA00023237"/>
    </source>
</evidence>
<dbReference type="InterPro" id="IPR035992">
    <property type="entry name" value="Ricin_B-like_lectins"/>
</dbReference>
<keyword evidence="6" id="KW-0472">Membrane</keyword>
<dbReference type="Gene3D" id="2.80.10.50">
    <property type="match status" value="1"/>
</dbReference>
<evidence type="ECO:0000256" key="6">
    <source>
        <dbReference type="ARBA" id="ARBA00023136"/>
    </source>
</evidence>
<keyword evidence="8" id="KW-0998">Cell outer membrane</keyword>
<dbReference type="CDD" id="cd23413">
    <property type="entry name" value="beta-trefoil_Ricin_CdtC"/>
    <property type="match status" value="1"/>
</dbReference>
<dbReference type="STRING" id="733.B0186_07705"/>
<dbReference type="Proteomes" id="UP000254496">
    <property type="component" value="Unassembled WGS sequence"/>
</dbReference>
<evidence type="ECO:0000256" key="3">
    <source>
        <dbReference type="ARBA" id="ARBA00022729"/>
    </source>
</evidence>
<dbReference type="GO" id="GO:0009279">
    <property type="term" value="C:cell outer membrane"/>
    <property type="evidence" value="ECO:0007669"/>
    <property type="project" value="UniProtKB-SubCell"/>
</dbReference>
<protein>
    <submittedName>
        <fullName evidence="11">Cytolethal distending toxin protein C</fullName>
    </submittedName>
</protein>
<dbReference type="Proteomes" id="UP000254329">
    <property type="component" value="Unassembled WGS sequence"/>
</dbReference>
<feature type="signal peptide" evidence="10">
    <location>
        <begin position="1"/>
        <end position="20"/>
    </location>
</feature>
<comment type="subcellular location">
    <subcellularLocation>
        <location evidence="1">Cell outer membrane</location>
        <topology evidence="1">Lipid-anchor</topology>
    </subcellularLocation>
</comment>
<keyword evidence="3 10" id="KW-0732">Signal</keyword>